<dbReference type="Proteomes" id="UP000263900">
    <property type="component" value="Chromosome"/>
</dbReference>
<evidence type="ECO:0000313" key="2">
    <source>
        <dbReference type="EMBL" id="AXY74518.1"/>
    </source>
</evidence>
<sequence>MYFLLLSFHSIIRWLVLAGLLFSIYRGWQGYKNDRPFTKNDNALRHWTATIAHIQLIIGFTLYVKSPQVKYFFTWTKLGLQQPEMAFFAIAHILVMLLSIVIITIGSALAKRKVTDRDKFRTMMRYYAIALLLIFLAIPWPFSPFAHRPFIRTF</sequence>
<keyword evidence="1" id="KW-0812">Transmembrane</keyword>
<evidence type="ECO:0000256" key="1">
    <source>
        <dbReference type="SAM" id="Phobius"/>
    </source>
</evidence>
<feature type="transmembrane region" description="Helical" evidence="1">
    <location>
        <begin position="122"/>
        <end position="142"/>
    </location>
</feature>
<reference evidence="2 3" key="1">
    <citation type="submission" date="2018-09" db="EMBL/GenBank/DDBJ databases">
        <title>Genome sequencing of strain 6GH32-13.</title>
        <authorList>
            <person name="Weon H.-Y."/>
            <person name="Heo J."/>
            <person name="Kwon S.-W."/>
        </authorList>
    </citation>
    <scope>NUCLEOTIDE SEQUENCE [LARGE SCALE GENOMIC DNA]</scope>
    <source>
        <strain evidence="2 3">5GH32-13</strain>
    </source>
</reference>
<feature type="transmembrane region" description="Helical" evidence="1">
    <location>
        <begin position="46"/>
        <end position="65"/>
    </location>
</feature>
<dbReference type="EMBL" id="CP032157">
    <property type="protein sequence ID" value="AXY74518.1"/>
    <property type="molecule type" value="Genomic_DNA"/>
</dbReference>
<keyword evidence="1" id="KW-0472">Membrane</keyword>
<feature type="transmembrane region" description="Helical" evidence="1">
    <location>
        <begin position="85"/>
        <end position="110"/>
    </location>
</feature>
<proteinExistence type="predicted"/>
<feature type="transmembrane region" description="Helical" evidence="1">
    <location>
        <begin position="6"/>
        <end position="25"/>
    </location>
</feature>
<keyword evidence="1" id="KW-1133">Transmembrane helix</keyword>
<accession>A0A3B7MK08</accession>
<dbReference type="KEGG" id="pseg:D3H65_11240"/>
<dbReference type="AlphaFoldDB" id="A0A3B7MK08"/>
<name>A0A3B7MK08_9BACT</name>
<organism evidence="2 3">
    <name type="scientific">Paraflavitalea soli</name>
    <dbReference type="NCBI Taxonomy" id="2315862"/>
    <lineage>
        <taxon>Bacteria</taxon>
        <taxon>Pseudomonadati</taxon>
        <taxon>Bacteroidota</taxon>
        <taxon>Chitinophagia</taxon>
        <taxon>Chitinophagales</taxon>
        <taxon>Chitinophagaceae</taxon>
        <taxon>Paraflavitalea</taxon>
    </lineage>
</organism>
<evidence type="ECO:0008006" key="4">
    <source>
        <dbReference type="Google" id="ProtNLM"/>
    </source>
</evidence>
<dbReference type="OrthoDB" id="329514at2"/>
<evidence type="ECO:0000313" key="3">
    <source>
        <dbReference type="Proteomes" id="UP000263900"/>
    </source>
</evidence>
<keyword evidence="3" id="KW-1185">Reference proteome</keyword>
<protein>
    <recommendedName>
        <fullName evidence="4">Cytochrome B</fullName>
    </recommendedName>
</protein>
<dbReference type="RefSeq" id="WP_119050405.1">
    <property type="nucleotide sequence ID" value="NZ_CP032157.1"/>
</dbReference>
<gene>
    <name evidence="2" type="ORF">D3H65_11240</name>
</gene>